<evidence type="ECO:0000256" key="4">
    <source>
        <dbReference type="ARBA" id="ARBA00022927"/>
    </source>
</evidence>
<protein>
    <submittedName>
        <fullName evidence="12">Type IV pilus biogenesis and competence protein PilQ</fullName>
    </submittedName>
</protein>
<evidence type="ECO:0000256" key="7">
    <source>
        <dbReference type="RuleBase" id="RU004003"/>
    </source>
</evidence>
<keyword evidence="2 8" id="KW-0813">Transport</keyword>
<name>A0A1X7AEY7_9GAMM</name>
<evidence type="ECO:0000256" key="1">
    <source>
        <dbReference type="ARBA" id="ARBA00004370"/>
    </source>
</evidence>
<evidence type="ECO:0000256" key="3">
    <source>
        <dbReference type="ARBA" id="ARBA00022729"/>
    </source>
</evidence>
<evidence type="ECO:0000256" key="5">
    <source>
        <dbReference type="ARBA" id="ARBA00023136"/>
    </source>
</evidence>
<reference evidence="12 13" key="1">
    <citation type="submission" date="2017-03" db="EMBL/GenBank/DDBJ databases">
        <authorList>
            <person name="Afonso C.L."/>
            <person name="Miller P.J."/>
            <person name="Scott M.A."/>
            <person name="Spackman E."/>
            <person name="Goraichik I."/>
            <person name="Dimitrov K.M."/>
            <person name="Suarez D.L."/>
            <person name="Swayne D.E."/>
        </authorList>
    </citation>
    <scope>NUCLEOTIDE SEQUENCE [LARGE SCALE GENOMIC DNA]</scope>
    <source>
        <strain evidence="12">SB41UT1</strain>
    </source>
</reference>
<dbReference type="InterPro" id="IPR013355">
    <property type="entry name" value="Pilus_4_PilQ"/>
</dbReference>
<dbReference type="Pfam" id="PF00263">
    <property type="entry name" value="Secretin"/>
    <property type="match status" value="1"/>
</dbReference>
<feature type="chain" id="PRO_5012349402" evidence="10">
    <location>
        <begin position="31"/>
        <end position="708"/>
    </location>
</feature>
<feature type="signal peptide" evidence="10">
    <location>
        <begin position="1"/>
        <end position="30"/>
    </location>
</feature>
<comment type="subcellular location">
    <subcellularLocation>
        <location evidence="8">Cell outer membrane</location>
    </subcellularLocation>
    <subcellularLocation>
        <location evidence="1">Membrane</location>
    </subcellularLocation>
</comment>
<dbReference type="Pfam" id="PF11741">
    <property type="entry name" value="AMIN"/>
    <property type="match status" value="1"/>
</dbReference>
<dbReference type="InterPro" id="IPR021731">
    <property type="entry name" value="AMIN_dom"/>
</dbReference>
<evidence type="ECO:0000256" key="2">
    <source>
        <dbReference type="ARBA" id="ARBA00022448"/>
    </source>
</evidence>
<dbReference type="InterPro" id="IPR001775">
    <property type="entry name" value="GspD/PilQ"/>
</dbReference>
<dbReference type="InterPro" id="IPR051808">
    <property type="entry name" value="Type_IV_pilus_biogenesis"/>
</dbReference>
<proteinExistence type="inferred from homology"/>
<comment type="similarity">
    <text evidence="7">Belongs to the bacterial secretin family.</text>
</comment>
<dbReference type="EMBL" id="FWPT01000001">
    <property type="protein sequence ID" value="SMA35961.1"/>
    <property type="molecule type" value="Genomic_DNA"/>
</dbReference>
<accession>A0A1X7AEY7</accession>
<dbReference type="Gene3D" id="3.30.1370.120">
    <property type="match status" value="1"/>
</dbReference>
<dbReference type="PANTHER" id="PTHR30604">
    <property type="entry name" value="PROTEIN TRANSPORT PROTEIN HOFQ"/>
    <property type="match status" value="1"/>
</dbReference>
<gene>
    <name evidence="12" type="primary">pilQ</name>
    <name evidence="12" type="ORF">EHSB41UT_00580</name>
</gene>
<dbReference type="Proteomes" id="UP000196573">
    <property type="component" value="Unassembled WGS sequence"/>
</dbReference>
<feature type="region of interest" description="Disordered" evidence="9">
    <location>
        <begin position="479"/>
        <end position="509"/>
    </location>
</feature>
<dbReference type="GO" id="GO:0009306">
    <property type="term" value="P:protein secretion"/>
    <property type="evidence" value="ECO:0007669"/>
    <property type="project" value="InterPro"/>
</dbReference>
<dbReference type="Pfam" id="PF07660">
    <property type="entry name" value="STN"/>
    <property type="match status" value="1"/>
</dbReference>
<dbReference type="Gene3D" id="3.30.1370.130">
    <property type="match status" value="1"/>
</dbReference>
<dbReference type="InterPro" id="IPR038591">
    <property type="entry name" value="NolW-like_sf"/>
</dbReference>
<dbReference type="GO" id="GO:0009279">
    <property type="term" value="C:cell outer membrane"/>
    <property type="evidence" value="ECO:0007669"/>
    <property type="project" value="UniProtKB-SubCell"/>
</dbReference>
<evidence type="ECO:0000313" key="13">
    <source>
        <dbReference type="Proteomes" id="UP000196573"/>
    </source>
</evidence>
<organism evidence="12 13">
    <name type="scientific">Parendozoicomonas haliclonae</name>
    <dbReference type="NCBI Taxonomy" id="1960125"/>
    <lineage>
        <taxon>Bacteria</taxon>
        <taxon>Pseudomonadati</taxon>
        <taxon>Pseudomonadota</taxon>
        <taxon>Gammaproteobacteria</taxon>
        <taxon>Oceanospirillales</taxon>
        <taxon>Endozoicomonadaceae</taxon>
        <taxon>Parendozoicomonas</taxon>
    </lineage>
</organism>
<keyword evidence="5" id="KW-0472">Membrane</keyword>
<dbReference type="SMART" id="SM00965">
    <property type="entry name" value="STN"/>
    <property type="match status" value="1"/>
</dbReference>
<dbReference type="Pfam" id="PF03958">
    <property type="entry name" value="Secretin_N"/>
    <property type="match status" value="1"/>
</dbReference>
<evidence type="ECO:0000256" key="6">
    <source>
        <dbReference type="ARBA" id="ARBA00023237"/>
    </source>
</evidence>
<dbReference type="Gene3D" id="2.60.40.3470">
    <property type="match status" value="1"/>
</dbReference>
<evidence type="ECO:0000256" key="9">
    <source>
        <dbReference type="SAM" id="MobiDB-lite"/>
    </source>
</evidence>
<evidence type="ECO:0000313" key="12">
    <source>
        <dbReference type="EMBL" id="SMA35961.1"/>
    </source>
</evidence>
<dbReference type="AlphaFoldDB" id="A0A1X7AEY7"/>
<dbReference type="PRINTS" id="PR00811">
    <property type="entry name" value="BCTERIALGSPD"/>
</dbReference>
<dbReference type="OrthoDB" id="9779724at2"/>
<keyword evidence="13" id="KW-1185">Reference proteome</keyword>
<keyword evidence="4" id="KW-0653">Protein transport</keyword>
<keyword evidence="3 10" id="KW-0732">Signal</keyword>
<evidence type="ECO:0000259" key="11">
    <source>
        <dbReference type="SMART" id="SM00965"/>
    </source>
</evidence>
<dbReference type="PANTHER" id="PTHR30604:SF1">
    <property type="entry name" value="DNA UTILIZATION PROTEIN HOFQ"/>
    <property type="match status" value="1"/>
</dbReference>
<evidence type="ECO:0000256" key="10">
    <source>
        <dbReference type="SAM" id="SignalP"/>
    </source>
</evidence>
<dbReference type="InterPro" id="IPR004846">
    <property type="entry name" value="T2SS/T3SS_dom"/>
</dbReference>
<dbReference type="InterPro" id="IPR011662">
    <property type="entry name" value="Secretin/TonB_short_N"/>
</dbReference>
<keyword evidence="6" id="KW-0998">Cell outer membrane</keyword>
<dbReference type="NCBIfam" id="TIGR02515">
    <property type="entry name" value="IV_pilus_PilQ"/>
    <property type="match status" value="1"/>
</dbReference>
<evidence type="ECO:0000256" key="8">
    <source>
        <dbReference type="RuleBase" id="RU004004"/>
    </source>
</evidence>
<feature type="domain" description="Secretin/TonB short N-terminal" evidence="11">
    <location>
        <begin position="307"/>
        <end position="355"/>
    </location>
</feature>
<sequence length="708" mass="75639">MNRKGRLTSWGGYLAGAGLLTTLCSTAALAGTLQGVDVTSLPGDRVEMKLSFDSAPPEIKGYSIEQPARIVLDLPGTESAVDKYNELGFSNARSVTVMETKDRTRLTVSMDSSSSYTTRTEGNNVYVLVGEGGPVSQAAPAVAAAITNQAAASTKNAFSSSNGLTSIDFERGDDGEGNIVIGLSSKKVLMDLEEQGGRLRLTFPNADLPVSLRNRLDVNDFATPVQFIDARVEDGKALVVIEPKGEFDYLAWQTDDKMTISVKELTSQQIEQKARKQLVYSGDKLSLNFQDIEVRDVLQILADFKDLNLVASDTVGGSVTLRLKSVPWDQALDIVLKSKGLGKRLENNVLVVAPAAELAAQERELLESQQQIIELAPLYTELVQVNYATAAEIAAVLLGGEGNRILSERGSVQVIDRTNSLLVQETQNKLDEIRDLVERVDIPVRQVQIEARIVTADTNFRKELGVKWGGAVQVGSGNNLKLGGQGSSWNPGDQPLGDGTSPGSGGEASFGNNNLFTDLSVTGTGSSALAIGLLTDSAVVNLEISALESDGGGEIVSQPRVITSDKQKATIKSGKEIPYQEASSSGATTTEFKEAVLSVEVTPQITPDGRVIMDIQVNNDSEGPATASGIPTINTNEVKTKVLIEDGQTVVLGGIFSKTETRGVEKVPLLGDLPGVGRLFRKDTKKDERNETLIFITPKILTATMALR</sequence>
<dbReference type="RefSeq" id="WP_087106680.1">
    <property type="nucleotide sequence ID" value="NZ_CBCSCN010000004.1"/>
</dbReference>
<dbReference type="InterPro" id="IPR005644">
    <property type="entry name" value="NolW-like"/>
</dbReference>